<dbReference type="AlphaFoldDB" id="A0A2Z5G2Y5"/>
<dbReference type="PANTHER" id="PTHR31694:SF26">
    <property type="entry name" value="OS05G0151100 PROTEIN"/>
    <property type="match status" value="1"/>
</dbReference>
<sequence>MTNEEEVQAINQKVADRRAFLKSAGFTGLGLASAGILAGQMGAFDKSPISKALGMKPTSVMAAENADIDGAILNFALNLEYLEAEFYTVAVTGKRIADIGISGTGTGSYGPTTGGNKVNFTIPGDPALTSQITNIATELYENEVAHVKLLRSALSTSGIAKPAINLGALGIGFANVAQFITLARAFEDTGLSAYNGAVPLITSKAYLATAAQIALTESNHSGLLRYLCALTDVKVPALDSLDVVPPPAGFRYFNVSLPNALATTRTTDQVLAIIYGNSAKGTSKGAFFPDGLNGAITTIMG</sequence>
<dbReference type="InterPro" id="IPR052965">
    <property type="entry name" value="Pigment-catalase-like"/>
</dbReference>
<dbReference type="InterPro" id="IPR009078">
    <property type="entry name" value="Ferritin-like_SF"/>
</dbReference>
<evidence type="ECO:0000313" key="1">
    <source>
        <dbReference type="EMBL" id="AXC13458.1"/>
    </source>
</evidence>
<dbReference type="EMBL" id="CP030840">
    <property type="protein sequence ID" value="AXC13458.1"/>
    <property type="molecule type" value="Genomic_DNA"/>
</dbReference>
<name>A0A2Z5G2Y5_9BACT</name>
<dbReference type="PANTHER" id="PTHR31694">
    <property type="entry name" value="DESICCATION-LIKE PROTEIN"/>
    <property type="match status" value="1"/>
</dbReference>
<dbReference type="RefSeq" id="WP_114208441.1">
    <property type="nucleotide sequence ID" value="NZ_CP030840.1"/>
</dbReference>
<organism evidence="1 2">
    <name type="scientific">Acidisarcina polymorpha</name>
    <dbReference type="NCBI Taxonomy" id="2211140"/>
    <lineage>
        <taxon>Bacteria</taxon>
        <taxon>Pseudomonadati</taxon>
        <taxon>Acidobacteriota</taxon>
        <taxon>Terriglobia</taxon>
        <taxon>Terriglobales</taxon>
        <taxon>Acidobacteriaceae</taxon>
        <taxon>Acidisarcina</taxon>
    </lineage>
</organism>
<dbReference type="PROSITE" id="PS51318">
    <property type="entry name" value="TAT"/>
    <property type="match status" value="1"/>
</dbReference>
<evidence type="ECO:0000313" key="2">
    <source>
        <dbReference type="Proteomes" id="UP000253606"/>
    </source>
</evidence>
<gene>
    <name evidence="1" type="ORF">ACPOL_4181</name>
</gene>
<dbReference type="InterPro" id="IPR006311">
    <property type="entry name" value="TAT_signal"/>
</dbReference>
<dbReference type="SUPFAM" id="SSF47240">
    <property type="entry name" value="Ferritin-like"/>
    <property type="match status" value="1"/>
</dbReference>
<dbReference type="Proteomes" id="UP000253606">
    <property type="component" value="Chromosome"/>
</dbReference>
<accession>A0A2Z5G2Y5</accession>
<protein>
    <submittedName>
        <fullName evidence="1">Dessication-associated protein</fullName>
    </submittedName>
</protein>
<keyword evidence="2" id="KW-1185">Reference proteome</keyword>
<proteinExistence type="predicted"/>
<dbReference type="OrthoDB" id="119547at2"/>
<dbReference type="Pfam" id="PF13668">
    <property type="entry name" value="Ferritin_2"/>
    <property type="match status" value="1"/>
</dbReference>
<dbReference type="KEGG" id="abas:ACPOL_4181"/>
<reference evidence="1 2" key="1">
    <citation type="journal article" date="2018" name="Front. Microbiol.">
        <title>Hydrolytic Capabilities as a Key to Environmental Success: Chitinolytic and Cellulolytic Acidobacteria From Acidic Sub-arctic Soils and Boreal Peatlands.</title>
        <authorList>
            <person name="Belova S.E."/>
            <person name="Ravin N.V."/>
            <person name="Pankratov T.A."/>
            <person name="Rakitin A.L."/>
            <person name="Ivanova A.A."/>
            <person name="Beletsky A.V."/>
            <person name="Mardanov A.V."/>
            <person name="Sinninghe Damste J.S."/>
            <person name="Dedysh S.N."/>
        </authorList>
    </citation>
    <scope>NUCLEOTIDE SEQUENCE [LARGE SCALE GENOMIC DNA]</scope>
    <source>
        <strain evidence="1 2">SBC82</strain>
    </source>
</reference>